<dbReference type="PANTHER" id="PTHR45806:SF1">
    <property type="entry name" value="SYNAPTOBREVIN HOMOLOG YKT6"/>
    <property type="match status" value="1"/>
</dbReference>
<evidence type="ECO:0000259" key="12">
    <source>
        <dbReference type="PROSITE" id="PS50892"/>
    </source>
</evidence>
<sequence length="200" mass="22497">MKLYAIFVILKSPDGGEAKILKKASDLNNFGFFQRSSVEEFLKFTAKIITERTSAGSRSSVKEQDYMAHVYVRTDNLTGVVVSDQEYSNRVAHTLLNKILDEFTKVVPSNTWNNLNEGEANYNDLPALLSKFQNPKEADALTKLQLDLDETKIILHGTIESILQRGEKLDDLVAKSEDLGIQSKTFYKTAKKTNACCSYM</sequence>
<evidence type="ECO:0000256" key="5">
    <source>
        <dbReference type="ARBA" id="ARBA00023139"/>
    </source>
</evidence>
<comment type="similarity">
    <text evidence="2">Belongs to the synaptobrevin family.</text>
</comment>
<protein>
    <submittedName>
        <fullName evidence="13">Synaptobrevin YKT6-like protein</fullName>
    </submittedName>
</protein>
<keyword evidence="5" id="KW-0564">Palmitate</keyword>
<dbReference type="Pfam" id="PF13774">
    <property type="entry name" value="Longin"/>
    <property type="match status" value="1"/>
</dbReference>
<dbReference type="Gene3D" id="1.20.5.110">
    <property type="match status" value="1"/>
</dbReference>
<dbReference type="EMBL" id="REGN01002325">
    <property type="protein sequence ID" value="RNA28884.1"/>
    <property type="molecule type" value="Genomic_DNA"/>
</dbReference>
<dbReference type="Proteomes" id="UP000276133">
    <property type="component" value="Unassembled WGS sequence"/>
</dbReference>
<evidence type="ECO:0000256" key="6">
    <source>
        <dbReference type="ARBA" id="ARBA00023288"/>
    </source>
</evidence>
<evidence type="ECO:0000256" key="10">
    <source>
        <dbReference type="PROSITE-ProRule" id="PRU00290"/>
    </source>
</evidence>
<reference evidence="13 14" key="1">
    <citation type="journal article" date="2018" name="Sci. Rep.">
        <title>Genomic signatures of local adaptation to the degree of environmental predictability in rotifers.</title>
        <authorList>
            <person name="Franch-Gras L."/>
            <person name="Hahn C."/>
            <person name="Garcia-Roger E.M."/>
            <person name="Carmona M.J."/>
            <person name="Serra M."/>
            <person name="Gomez A."/>
        </authorList>
    </citation>
    <scope>NUCLEOTIDE SEQUENCE [LARGE SCALE GENOMIC DNA]</scope>
    <source>
        <strain evidence="13">HYR1</strain>
    </source>
</reference>
<comment type="function">
    <text evidence="8">Vesicular soluble NSF attachment protein receptor (v-SNARE) mediating vesicle docking and fusion to a specific acceptor cellular compartment. Functions in endoplasmic reticulum to Golgi transport; as part of a SNARE complex composed of GOSR1, GOSR2 and STX5. Functions in early/recycling endosome to TGN transport; as part of a SNARE complex composed of BET1L, GOSR1 and STX5. Has a S-palmitoyl transferase activity.</text>
</comment>
<dbReference type="InterPro" id="IPR011012">
    <property type="entry name" value="Longin-like_dom_sf"/>
</dbReference>
<accession>A0A3M7RZA3</accession>
<dbReference type="GO" id="GO:0005484">
    <property type="term" value="F:SNAP receptor activity"/>
    <property type="evidence" value="ECO:0007669"/>
    <property type="project" value="TreeGrafter"/>
</dbReference>
<dbReference type="SUPFAM" id="SSF58038">
    <property type="entry name" value="SNARE fusion complex"/>
    <property type="match status" value="1"/>
</dbReference>
<dbReference type="OrthoDB" id="27923at2759"/>
<dbReference type="Gene3D" id="3.30.450.50">
    <property type="entry name" value="Longin domain"/>
    <property type="match status" value="1"/>
</dbReference>
<keyword evidence="10" id="KW-0175">Coiled coil</keyword>
<feature type="domain" description="Longin" evidence="11">
    <location>
        <begin position="8"/>
        <end position="129"/>
    </location>
</feature>
<dbReference type="InterPro" id="IPR045848">
    <property type="entry name" value="R-SNARE_YKT6"/>
</dbReference>
<dbReference type="SMART" id="SM01270">
    <property type="entry name" value="Longin"/>
    <property type="match status" value="1"/>
</dbReference>
<evidence type="ECO:0000256" key="7">
    <source>
        <dbReference type="ARBA" id="ARBA00023289"/>
    </source>
</evidence>
<evidence type="ECO:0000313" key="14">
    <source>
        <dbReference type="Proteomes" id="UP000276133"/>
    </source>
</evidence>
<dbReference type="PANTHER" id="PTHR45806">
    <property type="entry name" value="SYNAPTOBREVIN HOMOLOG YKT6"/>
    <property type="match status" value="1"/>
</dbReference>
<keyword evidence="14" id="KW-1185">Reference proteome</keyword>
<gene>
    <name evidence="13" type="ORF">BpHYR1_012860</name>
</gene>
<keyword evidence="7" id="KW-0636">Prenylation</keyword>
<comment type="subcellular location">
    <subcellularLocation>
        <location evidence="9">Cytoplasmic vesicle membrane</location>
        <topology evidence="9">Lipid-anchor</topology>
        <orientation evidence="9">Cytoplasmic side</orientation>
    </subcellularLocation>
    <subcellularLocation>
        <location evidence="1">Golgi apparatus membrane</location>
        <topology evidence="1">Lipid-anchor</topology>
        <orientation evidence="1">Cytoplasmic side</orientation>
    </subcellularLocation>
</comment>
<keyword evidence="4" id="KW-0472">Membrane</keyword>
<dbReference type="InterPro" id="IPR042855">
    <property type="entry name" value="V_SNARE_CC"/>
</dbReference>
<dbReference type="SUPFAM" id="SSF64356">
    <property type="entry name" value="SNARE-like"/>
    <property type="match status" value="1"/>
</dbReference>
<organism evidence="13 14">
    <name type="scientific">Brachionus plicatilis</name>
    <name type="common">Marine rotifer</name>
    <name type="synonym">Brachionus muelleri</name>
    <dbReference type="NCBI Taxonomy" id="10195"/>
    <lineage>
        <taxon>Eukaryota</taxon>
        <taxon>Metazoa</taxon>
        <taxon>Spiralia</taxon>
        <taxon>Gnathifera</taxon>
        <taxon>Rotifera</taxon>
        <taxon>Eurotatoria</taxon>
        <taxon>Monogononta</taxon>
        <taxon>Pseudotrocha</taxon>
        <taxon>Ploima</taxon>
        <taxon>Brachionidae</taxon>
        <taxon>Brachionus</taxon>
    </lineage>
</organism>
<evidence type="ECO:0000259" key="11">
    <source>
        <dbReference type="PROSITE" id="PS50859"/>
    </source>
</evidence>
<dbReference type="InterPro" id="IPR010908">
    <property type="entry name" value="Longin_dom"/>
</dbReference>
<dbReference type="GO" id="GO:0006888">
    <property type="term" value="P:endoplasmic reticulum to Golgi vesicle-mediated transport"/>
    <property type="evidence" value="ECO:0007669"/>
    <property type="project" value="TreeGrafter"/>
</dbReference>
<evidence type="ECO:0000256" key="3">
    <source>
        <dbReference type="ARBA" id="ARBA00022481"/>
    </source>
</evidence>
<evidence type="ECO:0000256" key="1">
    <source>
        <dbReference type="ARBA" id="ARBA00004444"/>
    </source>
</evidence>
<dbReference type="GO" id="GO:0000139">
    <property type="term" value="C:Golgi membrane"/>
    <property type="evidence" value="ECO:0007669"/>
    <property type="project" value="UniProtKB-SubCell"/>
</dbReference>
<dbReference type="GO" id="GO:0030659">
    <property type="term" value="C:cytoplasmic vesicle membrane"/>
    <property type="evidence" value="ECO:0007669"/>
    <property type="project" value="UniProtKB-SubCell"/>
</dbReference>
<evidence type="ECO:0000256" key="9">
    <source>
        <dbReference type="ARBA" id="ARBA00025701"/>
    </source>
</evidence>
<feature type="domain" description="V-SNARE coiled-coil homology" evidence="12">
    <location>
        <begin position="140"/>
        <end position="200"/>
    </location>
</feature>
<dbReference type="AlphaFoldDB" id="A0A3M7RZA3"/>
<proteinExistence type="inferred from homology"/>
<dbReference type="STRING" id="10195.A0A3M7RZA3"/>
<dbReference type="CDD" id="cd14824">
    <property type="entry name" value="Longin"/>
    <property type="match status" value="1"/>
</dbReference>
<evidence type="ECO:0000256" key="2">
    <source>
        <dbReference type="ARBA" id="ARBA00008025"/>
    </source>
</evidence>
<evidence type="ECO:0000313" key="13">
    <source>
        <dbReference type="EMBL" id="RNA28884.1"/>
    </source>
</evidence>
<comment type="caution">
    <text evidence="13">The sequence shown here is derived from an EMBL/GenBank/DDBJ whole genome shotgun (WGS) entry which is preliminary data.</text>
</comment>
<keyword evidence="6" id="KW-0449">Lipoprotein</keyword>
<name>A0A3M7RZA3_BRAPC</name>
<dbReference type="Pfam" id="PF00957">
    <property type="entry name" value="Synaptobrevin"/>
    <property type="match status" value="1"/>
</dbReference>
<keyword evidence="3" id="KW-0488">Methylation</keyword>
<evidence type="ECO:0000256" key="4">
    <source>
        <dbReference type="ARBA" id="ARBA00023136"/>
    </source>
</evidence>
<evidence type="ECO:0000256" key="8">
    <source>
        <dbReference type="ARBA" id="ARBA00025256"/>
    </source>
</evidence>
<dbReference type="CDD" id="cd15867">
    <property type="entry name" value="R-SNARE_YKT6"/>
    <property type="match status" value="1"/>
</dbReference>
<dbReference type="PROSITE" id="PS50892">
    <property type="entry name" value="V_SNARE"/>
    <property type="match status" value="1"/>
</dbReference>
<dbReference type="PROSITE" id="PS50859">
    <property type="entry name" value="LONGIN"/>
    <property type="match status" value="1"/>
</dbReference>